<dbReference type="RefSeq" id="WP_072683350.1">
    <property type="nucleotide sequence ID" value="NZ_CABJCV010000022.1"/>
</dbReference>
<evidence type="ECO:0008006" key="4">
    <source>
        <dbReference type="Google" id="ProtNLM"/>
    </source>
</evidence>
<keyword evidence="1" id="KW-0472">Membrane</keyword>
<comment type="caution">
    <text evidence="2">The sequence shown here is derived from an EMBL/GenBank/DDBJ whole genome shotgun (WGS) entry which is preliminary data.</text>
</comment>
<sequence>MEIFNLILLLFFAGACVWLIRILLRQKKAIQIYCCFWTASRIMILIAASLCFLPFLALDFSPMTVLRSVLMAVVIIMFALISDGLGSDGFMYMGSAVPFDAITEYDVKEVKNKCKVVMTVKEVDKKGKTSLTQLTFDFKKEQKDEVANRLKAAIGKKYRRMKLER</sequence>
<gene>
    <name evidence="2" type="ORF">DWY25_14310</name>
</gene>
<evidence type="ECO:0000313" key="3">
    <source>
        <dbReference type="Proteomes" id="UP000284178"/>
    </source>
</evidence>
<feature type="transmembrane region" description="Helical" evidence="1">
    <location>
        <begin position="36"/>
        <end position="58"/>
    </location>
</feature>
<protein>
    <recommendedName>
        <fullName evidence="4">DUF5673 domain-containing protein</fullName>
    </recommendedName>
</protein>
<keyword evidence="1" id="KW-1133">Transmembrane helix</keyword>
<organism evidence="2 3">
    <name type="scientific">Holdemania filiformis</name>
    <dbReference type="NCBI Taxonomy" id="61171"/>
    <lineage>
        <taxon>Bacteria</taxon>
        <taxon>Bacillati</taxon>
        <taxon>Bacillota</taxon>
        <taxon>Erysipelotrichia</taxon>
        <taxon>Erysipelotrichales</taxon>
        <taxon>Erysipelotrichaceae</taxon>
        <taxon>Holdemania</taxon>
    </lineage>
</organism>
<feature type="transmembrane region" description="Helical" evidence="1">
    <location>
        <begin position="64"/>
        <end position="85"/>
    </location>
</feature>
<accession>A0A412FP00</accession>
<dbReference type="GeneID" id="83016572"/>
<dbReference type="AlphaFoldDB" id="A0A412FP00"/>
<dbReference type="Proteomes" id="UP000284178">
    <property type="component" value="Unassembled WGS sequence"/>
</dbReference>
<dbReference type="EMBL" id="QRUP01000022">
    <property type="protein sequence ID" value="RGR69880.1"/>
    <property type="molecule type" value="Genomic_DNA"/>
</dbReference>
<name>A0A412FP00_9FIRM</name>
<evidence type="ECO:0000256" key="1">
    <source>
        <dbReference type="SAM" id="Phobius"/>
    </source>
</evidence>
<keyword evidence="3" id="KW-1185">Reference proteome</keyword>
<keyword evidence="1" id="KW-0812">Transmembrane</keyword>
<reference evidence="2 3" key="1">
    <citation type="submission" date="2018-08" db="EMBL/GenBank/DDBJ databases">
        <title>A genome reference for cultivated species of the human gut microbiota.</title>
        <authorList>
            <person name="Zou Y."/>
            <person name="Xue W."/>
            <person name="Luo G."/>
        </authorList>
    </citation>
    <scope>NUCLEOTIDE SEQUENCE [LARGE SCALE GENOMIC DNA]</scope>
    <source>
        <strain evidence="2 3">AF24-29</strain>
    </source>
</reference>
<feature type="transmembrane region" description="Helical" evidence="1">
    <location>
        <begin position="6"/>
        <end position="24"/>
    </location>
</feature>
<evidence type="ECO:0000313" key="2">
    <source>
        <dbReference type="EMBL" id="RGR69880.1"/>
    </source>
</evidence>
<proteinExistence type="predicted"/>